<name>A0AAV6K991_9ERIC</name>
<organism evidence="1 2">
    <name type="scientific">Rhododendron griersonianum</name>
    <dbReference type="NCBI Taxonomy" id="479676"/>
    <lineage>
        <taxon>Eukaryota</taxon>
        <taxon>Viridiplantae</taxon>
        <taxon>Streptophyta</taxon>
        <taxon>Embryophyta</taxon>
        <taxon>Tracheophyta</taxon>
        <taxon>Spermatophyta</taxon>
        <taxon>Magnoliopsida</taxon>
        <taxon>eudicotyledons</taxon>
        <taxon>Gunneridae</taxon>
        <taxon>Pentapetalae</taxon>
        <taxon>asterids</taxon>
        <taxon>Ericales</taxon>
        <taxon>Ericaceae</taxon>
        <taxon>Ericoideae</taxon>
        <taxon>Rhodoreae</taxon>
        <taxon>Rhododendron</taxon>
    </lineage>
</organism>
<gene>
    <name evidence="1" type="ORF">RHGRI_014303</name>
</gene>
<reference evidence="1" key="1">
    <citation type="submission" date="2020-08" db="EMBL/GenBank/DDBJ databases">
        <title>Plant Genome Project.</title>
        <authorList>
            <person name="Zhang R.-G."/>
        </authorList>
    </citation>
    <scope>NUCLEOTIDE SEQUENCE</scope>
    <source>
        <strain evidence="1">WSP0</strain>
        <tissue evidence="1">Leaf</tissue>
    </source>
</reference>
<dbReference type="EMBL" id="JACTNZ010000005">
    <property type="protein sequence ID" value="KAG5548897.1"/>
    <property type="molecule type" value="Genomic_DNA"/>
</dbReference>
<sequence>MSQIANGVVELGDVVVVLHVLDFIGMHYTWVVLYTNVFLQGVAKIHLLLNKLAASRQFGGQSSEWFFPLRPPDNMRRTKKNVTELVRCVNLQRQNVYSAKLALLTDKIDGANESDGGGKSNLTID</sequence>
<protein>
    <submittedName>
        <fullName evidence="1">Uncharacterized protein</fullName>
    </submittedName>
</protein>
<accession>A0AAV6K991</accession>
<keyword evidence="2" id="KW-1185">Reference proteome</keyword>
<proteinExistence type="predicted"/>
<evidence type="ECO:0000313" key="1">
    <source>
        <dbReference type="EMBL" id="KAG5548897.1"/>
    </source>
</evidence>
<dbReference type="Proteomes" id="UP000823749">
    <property type="component" value="Chromosome 5"/>
</dbReference>
<evidence type="ECO:0000313" key="2">
    <source>
        <dbReference type="Proteomes" id="UP000823749"/>
    </source>
</evidence>
<dbReference type="AlphaFoldDB" id="A0AAV6K991"/>
<comment type="caution">
    <text evidence="1">The sequence shown here is derived from an EMBL/GenBank/DDBJ whole genome shotgun (WGS) entry which is preliminary data.</text>
</comment>